<protein>
    <submittedName>
        <fullName evidence="5">Choice-of-anchor I family protein</fullName>
    </submittedName>
</protein>
<accession>A0ABU5UGA0</accession>
<feature type="domain" description="Ice-binding protein C-terminal" evidence="3">
    <location>
        <begin position="536"/>
        <end position="560"/>
    </location>
</feature>
<dbReference type="InterPro" id="IPR052956">
    <property type="entry name" value="Mesenchyme-surface_protein"/>
</dbReference>
<dbReference type="EMBL" id="JAYGHG010000024">
    <property type="protein sequence ID" value="MEA5582530.1"/>
    <property type="molecule type" value="Genomic_DNA"/>
</dbReference>
<dbReference type="SUPFAM" id="SSF50969">
    <property type="entry name" value="YVTN repeat-like/Quinoprotein amine dehydrogenase"/>
    <property type="match status" value="1"/>
</dbReference>
<dbReference type="Gene3D" id="2.130.10.10">
    <property type="entry name" value="YVTN repeat-like/Quinoprotein amine dehydrogenase"/>
    <property type="match status" value="1"/>
</dbReference>
<dbReference type="PANTHER" id="PTHR46928:SF1">
    <property type="entry name" value="MESENCHYME-SPECIFIC CELL SURFACE GLYCOPROTEIN"/>
    <property type="match status" value="1"/>
</dbReference>
<dbReference type="NCBIfam" id="NF038117">
    <property type="entry name" value="choice_anch_I"/>
    <property type="match status" value="1"/>
</dbReference>
<dbReference type="InterPro" id="IPR011044">
    <property type="entry name" value="Quino_amine_DH_bsu"/>
</dbReference>
<keyword evidence="2" id="KW-0732">Signal</keyword>
<dbReference type="Pfam" id="PF07589">
    <property type="entry name" value="PEP-CTERM"/>
    <property type="match status" value="1"/>
</dbReference>
<sequence length="561" mass="60224">MIIQKLIACITPSAFLLGIMASPAAAVSLTPIGSYSTGIFDNSAAEIPTYDPVSQRLFVVNAAAKTIDVIGISDPTNPSLLFNIDINTYFSGGNANSVAFNNGILAAAVEAPVTQDLGQALFFNVDGNFLGNVAVGALPDMLTFTPDGQRLLLANEGEPNNDYTIDPEGSVSIVDLDFSNLSNSNVITAGFTQFNSQIDQLRNAGVRIFGPNASVAQDLEPEYITVSPDSRTAWVSLQENNAIGVLDLINNQFTDIIPLGFKDYSLAENGFDASDRNDAINIANAPVLGMYQPDGITSYTVNGKTYIVTANEGDARDYDGFSEEVRLGSNSYQLDPNVFSNADELSLDENLGRLRVTNALGDANGDGLFEEIYAFGGRSFTIWEWDEDARTLNQVYDSADDFEQITAQILPDFFNSSNDETGFDSRSDDKGPEPEDVKIAEIDGRFYAFIGLERVGGVMTYDITDPVNPLFVNYINNRDFTVESTLNGITNPAAGDLGVEGLLFISAADSPNGQPLLVAGNEVSGTTTVFSIQAQSVPEPGSIFGLMVLGSMGILKFKRKH</sequence>
<evidence type="ECO:0000256" key="1">
    <source>
        <dbReference type="SAM" id="MobiDB-lite"/>
    </source>
</evidence>
<dbReference type="InterPro" id="IPR013424">
    <property type="entry name" value="Ice-binding_C"/>
</dbReference>
<dbReference type="RefSeq" id="WP_323196845.1">
    <property type="nucleotide sequence ID" value="NZ_JAYGHG010000024.1"/>
</dbReference>
<evidence type="ECO:0000256" key="2">
    <source>
        <dbReference type="SAM" id="SignalP"/>
    </source>
</evidence>
<feature type="chain" id="PRO_5045175921" evidence="2">
    <location>
        <begin position="27"/>
        <end position="561"/>
    </location>
</feature>
<dbReference type="PANTHER" id="PTHR46928">
    <property type="entry name" value="MESENCHYME-SPECIFIC CELL SURFACE GLYCOPROTEIN"/>
    <property type="match status" value="1"/>
</dbReference>
<keyword evidence="6" id="KW-1185">Reference proteome</keyword>
<organism evidence="5 6">
    <name type="scientific">Nodularia harveyana UHCC-0300</name>
    <dbReference type="NCBI Taxonomy" id="2974287"/>
    <lineage>
        <taxon>Bacteria</taxon>
        <taxon>Bacillati</taxon>
        <taxon>Cyanobacteriota</taxon>
        <taxon>Cyanophyceae</taxon>
        <taxon>Nostocales</taxon>
        <taxon>Nodulariaceae</taxon>
        <taxon>Nodularia</taxon>
    </lineage>
</organism>
<evidence type="ECO:0000259" key="4">
    <source>
        <dbReference type="Pfam" id="PF22494"/>
    </source>
</evidence>
<dbReference type="Proteomes" id="UP001302120">
    <property type="component" value="Unassembled WGS sequence"/>
</dbReference>
<evidence type="ECO:0000259" key="3">
    <source>
        <dbReference type="Pfam" id="PF07589"/>
    </source>
</evidence>
<dbReference type="NCBIfam" id="TIGR02595">
    <property type="entry name" value="PEP_CTERM"/>
    <property type="match status" value="1"/>
</dbReference>
<gene>
    <name evidence="5" type="ORF">VB620_14415</name>
</gene>
<feature type="compositionally biased region" description="Basic and acidic residues" evidence="1">
    <location>
        <begin position="423"/>
        <end position="435"/>
    </location>
</feature>
<feature type="domain" description="Choice-of-anchor I" evidence="4">
    <location>
        <begin position="42"/>
        <end position="532"/>
    </location>
</feature>
<dbReference type="InterPro" id="IPR055188">
    <property type="entry name" value="Choice_anch_I"/>
</dbReference>
<proteinExistence type="predicted"/>
<dbReference type="InterPro" id="IPR015943">
    <property type="entry name" value="WD40/YVTN_repeat-like_dom_sf"/>
</dbReference>
<feature type="signal peptide" evidence="2">
    <location>
        <begin position="1"/>
        <end position="26"/>
    </location>
</feature>
<reference evidence="5 6" key="1">
    <citation type="submission" date="2023-12" db="EMBL/GenBank/DDBJ databases">
        <title>Baltic Sea Cyanobacteria.</title>
        <authorList>
            <person name="Delbaje E."/>
            <person name="Fewer D.P."/>
            <person name="Shishido T.K."/>
        </authorList>
    </citation>
    <scope>NUCLEOTIDE SEQUENCE [LARGE SCALE GENOMIC DNA]</scope>
    <source>
        <strain evidence="5 6">UHCC-0300</strain>
    </source>
</reference>
<evidence type="ECO:0000313" key="6">
    <source>
        <dbReference type="Proteomes" id="UP001302120"/>
    </source>
</evidence>
<feature type="region of interest" description="Disordered" evidence="1">
    <location>
        <begin position="413"/>
        <end position="435"/>
    </location>
</feature>
<evidence type="ECO:0000313" key="5">
    <source>
        <dbReference type="EMBL" id="MEA5582530.1"/>
    </source>
</evidence>
<comment type="caution">
    <text evidence="5">The sequence shown here is derived from an EMBL/GenBank/DDBJ whole genome shotgun (WGS) entry which is preliminary data.</text>
</comment>
<dbReference type="Pfam" id="PF22494">
    <property type="entry name" value="choice_anch_I"/>
    <property type="match status" value="1"/>
</dbReference>
<name>A0ABU5UGA0_9CYAN</name>